<proteinExistence type="predicted"/>
<dbReference type="Proteomes" id="UP000095283">
    <property type="component" value="Unplaced"/>
</dbReference>
<dbReference type="AlphaFoldDB" id="A0A1I7XCB8"/>
<evidence type="ECO:0000313" key="3">
    <source>
        <dbReference type="WBParaSite" id="Hba_15164"/>
    </source>
</evidence>
<feature type="transmembrane region" description="Helical" evidence="1">
    <location>
        <begin position="47"/>
        <end position="66"/>
    </location>
</feature>
<keyword evidence="1" id="KW-0812">Transmembrane</keyword>
<keyword evidence="2" id="KW-1185">Reference proteome</keyword>
<name>A0A1I7XCB8_HETBA</name>
<organism evidence="2 3">
    <name type="scientific">Heterorhabditis bacteriophora</name>
    <name type="common">Entomopathogenic nematode worm</name>
    <dbReference type="NCBI Taxonomy" id="37862"/>
    <lineage>
        <taxon>Eukaryota</taxon>
        <taxon>Metazoa</taxon>
        <taxon>Ecdysozoa</taxon>
        <taxon>Nematoda</taxon>
        <taxon>Chromadorea</taxon>
        <taxon>Rhabditida</taxon>
        <taxon>Rhabditina</taxon>
        <taxon>Rhabditomorpha</taxon>
        <taxon>Strongyloidea</taxon>
        <taxon>Heterorhabditidae</taxon>
        <taxon>Heterorhabditis</taxon>
    </lineage>
</organism>
<sequence length="101" mass="11729">MIDNLVGVECKSLQGSQQVKMFVPQDMPLSASSTLTSEIPIVTTKELTVICLLFVAVIVFQFYVYIKLDDVEEHYQDRDKRRREEERKKRNDLLMKALSAF</sequence>
<protein>
    <submittedName>
        <fullName evidence="3">Protein UL41A</fullName>
    </submittedName>
</protein>
<keyword evidence="1" id="KW-0472">Membrane</keyword>
<keyword evidence="1" id="KW-1133">Transmembrane helix</keyword>
<reference evidence="3" key="1">
    <citation type="submission" date="2016-11" db="UniProtKB">
        <authorList>
            <consortium name="WormBaseParasite"/>
        </authorList>
    </citation>
    <scope>IDENTIFICATION</scope>
</reference>
<evidence type="ECO:0000256" key="1">
    <source>
        <dbReference type="SAM" id="Phobius"/>
    </source>
</evidence>
<evidence type="ECO:0000313" key="2">
    <source>
        <dbReference type="Proteomes" id="UP000095283"/>
    </source>
</evidence>
<accession>A0A1I7XCB8</accession>
<dbReference type="WBParaSite" id="Hba_15164">
    <property type="protein sequence ID" value="Hba_15164"/>
    <property type="gene ID" value="Hba_15164"/>
</dbReference>